<keyword evidence="2" id="KW-1185">Reference proteome</keyword>
<evidence type="ECO:0000313" key="1">
    <source>
        <dbReference type="EMBL" id="ULN54791.1"/>
    </source>
</evidence>
<dbReference type="EMBL" id="CP092366">
    <property type="protein sequence ID" value="ULN54791.1"/>
    <property type="molecule type" value="Genomic_DNA"/>
</dbReference>
<name>A0ABY3UBH1_9MYCO</name>
<sequence>MTVQMRATDAELIEHLADGRHLFVPGGQPHGHDRPALFKPFDDFEASPHPLNSAQTAVVRGSIPTFAPKPGWWVALAHLAHGRGTCTRCERVWSWSAEQWADVPDDGALFAAIDVVPQQPWAEPDALLVHIDDLPADLLQ</sequence>
<dbReference type="RefSeq" id="WP_240172979.1">
    <property type="nucleotide sequence ID" value="NZ_CP092366.2"/>
</dbReference>
<geneLocation type="plasmid" evidence="1 2">
    <name>unnamed</name>
</geneLocation>
<organism evidence="1 2">
    <name type="scientific">Mycolicibacillus parakoreensis</name>
    <dbReference type="NCBI Taxonomy" id="1069221"/>
    <lineage>
        <taxon>Bacteria</taxon>
        <taxon>Bacillati</taxon>
        <taxon>Actinomycetota</taxon>
        <taxon>Actinomycetes</taxon>
        <taxon>Mycobacteriales</taxon>
        <taxon>Mycobacteriaceae</taxon>
        <taxon>Mycolicibacillus</taxon>
    </lineage>
</organism>
<accession>A0ABY3UBH1</accession>
<protein>
    <submittedName>
        <fullName evidence="1">Uncharacterized protein</fullName>
    </submittedName>
</protein>
<dbReference type="Proteomes" id="UP001055200">
    <property type="component" value="Plasmid unnamed"/>
</dbReference>
<keyword evidence="1" id="KW-0614">Plasmid</keyword>
<gene>
    <name evidence="1" type="ORF">MIU77_18860</name>
</gene>
<reference evidence="1" key="1">
    <citation type="submission" date="2022-08" db="EMBL/GenBank/DDBJ databases">
        <title>Complete genome sequence of 14 non-tuberculosis mycobacteria type-strains.</title>
        <authorList>
            <person name="Igarashi Y."/>
            <person name="Osugi A."/>
            <person name="Mitarai S."/>
        </authorList>
    </citation>
    <scope>NUCLEOTIDE SEQUENCE</scope>
    <source>
        <strain evidence="1">DSM 45575</strain>
    </source>
</reference>
<proteinExistence type="predicted"/>
<evidence type="ECO:0000313" key="2">
    <source>
        <dbReference type="Proteomes" id="UP001055200"/>
    </source>
</evidence>